<dbReference type="Proteomes" id="UP000231293">
    <property type="component" value="Unassembled WGS sequence"/>
</dbReference>
<dbReference type="CDD" id="cd00130">
    <property type="entry name" value="PAS"/>
    <property type="match status" value="1"/>
</dbReference>
<dbReference type="PROSITE" id="PS50109">
    <property type="entry name" value="HIS_KIN"/>
    <property type="match status" value="1"/>
</dbReference>
<keyword evidence="5" id="KW-0547">Nucleotide-binding</keyword>
<dbReference type="SMART" id="SM00388">
    <property type="entry name" value="HisKA"/>
    <property type="match status" value="1"/>
</dbReference>
<keyword evidence="4" id="KW-0808">Transferase</keyword>
<evidence type="ECO:0000313" key="14">
    <source>
        <dbReference type="Proteomes" id="UP000231293"/>
    </source>
</evidence>
<keyword evidence="9" id="KW-0472">Membrane</keyword>
<evidence type="ECO:0000256" key="6">
    <source>
        <dbReference type="ARBA" id="ARBA00022777"/>
    </source>
</evidence>
<dbReference type="Gene3D" id="3.30.450.20">
    <property type="entry name" value="PAS domain"/>
    <property type="match status" value="1"/>
</dbReference>
<dbReference type="PANTHER" id="PTHR43065:SF10">
    <property type="entry name" value="PEROXIDE STRESS-ACTIVATED HISTIDINE KINASE MAK3"/>
    <property type="match status" value="1"/>
</dbReference>
<dbReference type="InterPro" id="IPR013767">
    <property type="entry name" value="PAS_fold"/>
</dbReference>
<evidence type="ECO:0000256" key="5">
    <source>
        <dbReference type="ARBA" id="ARBA00022741"/>
    </source>
</evidence>
<evidence type="ECO:0000313" key="13">
    <source>
        <dbReference type="EMBL" id="PIT15112.1"/>
    </source>
</evidence>
<evidence type="ECO:0000256" key="4">
    <source>
        <dbReference type="ARBA" id="ARBA00022679"/>
    </source>
</evidence>
<keyword evidence="6" id="KW-0418">Kinase</keyword>
<dbReference type="SMART" id="SM00387">
    <property type="entry name" value="HATPase_c"/>
    <property type="match status" value="1"/>
</dbReference>
<comment type="caution">
    <text evidence="13">The sequence shown here is derived from an EMBL/GenBank/DDBJ whole genome shotgun (WGS) entry which is preliminary data.</text>
</comment>
<sequence length="606" mass="68083">MNTRFLQRLYPDRISARIFLLVTFLSCFSICVCAVLIDKEGRELLRQEKSQKLYAVTKTLDLLLGDAYQQVDENLPRTQQIAQLNQYLSPRIEPLLKDMPSIAAGYYHKQLDAIVVYAPQSAYGVNVGKSIAATHKGREVMHSGRHMIDTGEQVRGNIMNAMIPIVRNNQILGYIWANETLDDIEKQTFVFDKNVIIISLICMLSCICIASFLSRKLNTDINIIKQGLEKLPYSLDFRLPLIRGELNEIVNGINSLAEKLRKTKTMNELILENTLDGVITVDNNGSITMLNPAAEKITGYQLQHILGRPYSTIVDDKNFHSPLLDTLYNGIDHVGVEVDFPVAGRIIRISASTSHLKNHQGQIIGAVVIFKDITERKEVEKLIQQTERLVALGELMAGIAHEIRNPLAAVRGFVQYLQNDVPRTEQNEYIEIILKEVDSINQVIQQLLDFSVPSKNYYVSVQLNTLIEEVLVLINSSHRSNNISLILALTHELPPLYLDKELIKQALLNLLINAIQAIRDHGKIEIATLLSANHKYQLIRIKDNGEGIKKELMDKIFTPFFTTKISGTGLGLAMVQKIVSSHKGQISIKNNEHSSGVTVEIALPVN</sequence>
<evidence type="ECO:0000256" key="7">
    <source>
        <dbReference type="ARBA" id="ARBA00022840"/>
    </source>
</evidence>
<dbReference type="GO" id="GO:0006355">
    <property type="term" value="P:regulation of DNA-templated transcription"/>
    <property type="evidence" value="ECO:0007669"/>
    <property type="project" value="InterPro"/>
</dbReference>
<dbReference type="CDD" id="cd00082">
    <property type="entry name" value="HisKA"/>
    <property type="match status" value="1"/>
</dbReference>
<dbReference type="AlphaFoldDB" id="A0A2N9WTV7"/>
<accession>A0A2N9WTV7</accession>
<dbReference type="PRINTS" id="PR00344">
    <property type="entry name" value="BCTRLSENSOR"/>
</dbReference>
<keyword evidence="3" id="KW-0597">Phosphoprotein</keyword>
<keyword evidence="9" id="KW-1133">Transmembrane helix</keyword>
<feature type="transmembrane region" description="Helical" evidence="9">
    <location>
        <begin position="14"/>
        <end position="37"/>
    </location>
</feature>
<dbReference type="InterPro" id="IPR000014">
    <property type="entry name" value="PAS"/>
</dbReference>
<dbReference type="InterPro" id="IPR036097">
    <property type="entry name" value="HisK_dim/P_sf"/>
</dbReference>
<dbReference type="Pfam" id="PF00989">
    <property type="entry name" value="PAS"/>
    <property type="match status" value="1"/>
</dbReference>
<feature type="transmembrane region" description="Helical" evidence="9">
    <location>
        <begin position="195"/>
        <end position="213"/>
    </location>
</feature>
<keyword evidence="8" id="KW-0902">Two-component regulatory system</keyword>
<dbReference type="InterPro" id="IPR035965">
    <property type="entry name" value="PAS-like_dom_sf"/>
</dbReference>
<dbReference type="GO" id="GO:0005524">
    <property type="term" value="F:ATP binding"/>
    <property type="evidence" value="ECO:0007669"/>
    <property type="project" value="UniProtKB-KW"/>
</dbReference>
<evidence type="ECO:0000256" key="2">
    <source>
        <dbReference type="ARBA" id="ARBA00012438"/>
    </source>
</evidence>
<dbReference type="InterPro" id="IPR000700">
    <property type="entry name" value="PAS-assoc_C"/>
</dbReference>
<evidence type="ECO:0000259" key="10">
    <source>
        <dbReference type="PROSITE" id="PS50109"/>
    </source>
</evidence>
<dbReference type="GO" id="GO:0000155">
    <property type="term" value="F:phosphorelay sensor kinase activity"/>
    <property type="evidence" value="ECO:0007669"/>
    <property type="project" value="InterPro"/>
</dbReference>
<feature type="domain" description="Histidine kinase" evidence="10">
    <location>
        <begin position="398"/>
        <end position="606"/>
    </location>
</feature>
<gene>
    <name evidence="13" type="ORF">BGI32_06345</name>
</gene>
<dbReference type="PROSITE" id="PS50113">
    <property type="entry name" value="PAC"/>
    <property type="match status" value="1"/>
</dbReference>
<dbReference type="InterPro" id="IPR036890">
    <property type="entry name" value="HATPase_C_sf"/>
</dbReference>
<feature type="domain" description="PAC" evidence="12">
    <location>
        <begin position="332"/>
        <end position="385"/>
    </location>
</feature>
<evidence type="ECO:0000259" key="12">
    <source>
        <dbReference type="PROSITE" id="PS50113"/>
    </source>
</evidence>
<proteinExistence type="predicted"/>
<evidence type="ECO:0000256" key="1">
    <source>
        <dbReference type="ARBA" id="ARBA00000085"/>
    </source>
</evidence>
<dbReference type="InterPro" id="IPR005467">
    <property type="entry name" value="His_kinase_dom"/>
</dbReference>
<evidence type="ECO:0000256" key="3">
    <source>
        <dbReference type="ARBA" id="ARBA00022553"/>
    </source>
</evidence>
<evidence type="ECO:0000259" key="11">
    <source>
        <dbReference type="PROSITE" id="PS50112"/>
    </source>
</evidence>
<dbReference type="SMART" id="SM00091">
    <property type="entry name" value="PAS"/>
    <property type="match status" value="1"/>
</dbReference>
<keyword evidence="9" id="KW-0812">Transmembrane</keyword>
<comment type="catalytic activity">
    <reaction evidence="1">
        <text>ATP + protein L-histidine = ADP + protein N-phospho-L-histidine.</text>
        <dbReference type="EC" id="2.7.13.3"/>
    </reaction>
</comment>
<dbReference type="InterPro" id="IPR003661">
    <property type="entry name" value="HisK_dim/P_dom"/>
</dbReference>
<dbReference type="Pfam" id="PF00512">
    <property type="entry name" value="HisKA"/>
    <property type="match status" value="1"/>
</dbReference>
<evidence type="ECO:0000256" key="9">
    <source>
        <dbReference type="SAM" id="Phobius"/>
    </source>
</evidence>
<dbReference type="SUPFAM" id="SSF55785">
    <property type="entry name" value="PYP-like sensor domain (PAS domain)"/>
    <property type="match status" value="1"/>
</dbReference>
<name>A0A2N9WTV7_9NEIS</name>
<dbReference type="EMBL" id="MDVB01000065">
    <property type="protein sequence ID" value="PIT15112.1"/>
    <property type="molecule type" value="Genomic_DNA"/>
</dbReference>
<dbReference type="NCBIfam" id="NF008468">
    <property type="entry name" value="PRK11360.1"/>
    <property type="match status" value="1"/>
</dbReference>
<dbReference type="Gene3D" id="1.10.287.130">
    <property type="match status" value="1"/>
</dbReference>
<dbReference type="RefSeq" id="WP_100113652.1">
    <property type="nucleotide sequence ID" value="NZ_MDVB01000065.1"/>
</dbReference>
<dbReference type="PROSITE" id="PS50112">
    <property type="entry name" value="PAS"/>
    <property type="match status" value="1"/>
</dbReference>
<dbReference type="Gene3D" id="3.30.565.10">
    <property type="entry name" value="Histidine kinase-like ATPase, C-terminal domain"/>
    <property type="match status" value="1"/>
</dbReference>
<protein>
    <recommendedName>
        <fullName evidence="2">histidine kinase</fullName>
        <ecNumber evidence="2">2.7.13.3</ecNumber>
    </recommendedName>
</protein>
<dbReference type="Pfam" id="PF02518">
    <property type="entry name" value="HATPase_c"/>
    <property type="match status" value="1"/>
</dbReference>
<dbReference type="SUPFAM" id="SSF47384">
    <property type="entry name" value="Homodimeric domain of signal transducing histidine kinase"/>
    <property type="match status" value="1"/>
</dbReference>
<dbReference type="EC" id="2.7.13.3" evidence="2"/>
<reference evidence="13 14" key="1">
    <citation type="journal article" date="2017" name="MBio">
        <title>Type VI secretion-mediated competition in the bee gut microbiome.</title>
        <authorList>
            <person name="Steele M.I."/>
            <person name="Kwong W.K."/>
            <person name="Powell J.E."/>
            <person name="Whiteley M."/>
            <person name="Moran N.A."/>
        </authorList>
    </citation>
    <scope>NUCLEOTIDE SEQUENCE [LARGE SCALE GENOMIC DNA]</scope>
    <source>
        <strain evidence="13 14">App2-2</strain>
    </source>
</reference>
<dbReference type="PANTHER" id="PTHR43065">
    <property type="entry name" value="SENSOR HISTIDINE KINASE"/>
    <property type="match status" value="1"/>
</dbReference>
<dbReference type="InterPro" id="IPR004358">
    <property type="entry name" value="Sig_transdc_His_kin-like_C"/>
</dbReference>
<evidence type="ECO:0000256" key="8">
    <source>
        <dbReference type="ARBA" id="ARBA00023012"/>
    </source>
</evidence>
<dbReference type="SUPFAM" id="SSF55874">
    <property type="entry name" value="ATPase domain of HSP90 chaperone/DNA topoisomerase II/histidine kinase"/>
    <property type="match status" value="1"/>
</dbReference>
<feature type="domain" description="PAS" evidence="11">
    <location>
        <begin position="263"/>
        <end position="308"/>
    </location>
</feature>
<keyword evidence="7" id="KW-0067">ATP-binding</keyword>
<dbReference type="InterPro" id="IPR003594">
    <property type="entry name" value="HATPase_dom"/>
</dbReference>
<dbReference type="NCBIfam" id="TIGR00229">
    <property type="entry name" value="sensory_box"/>
    <property type="match status" value="1"/>
</dbReference>
<organism evidence="13 14">
    <name type="scientific">Snodgrassella alvi</name>
    <dbReference type="NCBI Taxonomy" id="1196083"/>
    <lineage>
        <taxon>Bacteria</taxon>
        <taxon>Pseudomonadati</taxon>
        <taxon>Pseudomonadota</taxon>
        <taxon>Betaproteobacteria</taxon>
        <taxon>Neisseriales</taxon>
        <taxon>Neisseriaceae</taxon>
        <taxon>Snodgrassella</taxon>
    </lineage>
</organism>